<dbReference type="InterPro" id="IPR045187">
    <property type="entry name" value="CcO_II"/>
</dbReference>
<comment type="catalytic activity">
    <reaction evidence="14">
        <text>4 Fe(II)-[cytochrome c] + O2 + 8 H(+)(in) = 4 Fe(III)-[cytochrome c] + 2 H2O + 4 H(+)(out)</text>
        <dbReference type="Rhea" id="RHEA:11436"/>
        <dbReference type="Rhea" id="RHEA-COMP:10350"/>
        <dbReference type="Rhea" id="RHEA-COMP:14399"/>
        <dbReference type="ChEBI" id="CHEBI:15377"/>
        <dbReference type="ChEBI" id="CHEBI:15378"/>
        <dbReference type="ChEBI" id="CHEBI:15379"/>
        <dbReference type="ChEBI" id="CHEBI:29033"/>
        <dbReference type="ChEBI" id="CHEBI:29034"/>
        <dbReference type="EC" id="7.1.1.9"/>
    </reaction>
</comment>
<keyword evidence="4" id="KW-0813">Transport</keyword>
<evidence type="ECO:0000256" key="6">
    <source>
        <dbReference type="ARBA" id="ARBA00022692"/>
    </source>
</evidence>
<dbReference type="EC" id="7.1.1.9" evidence="3"/>
<evidence type="ECO:0000256" key="1">
    <source>
        <dbReference type="ARBA" id="ARBA00004141"/>
    </source>
</evidence>
<dbReference type="InterPro" id="IPR009056">
    <property type="entry name" value="Cyt_c-like_dom"/>
</dbReference>
<evidence type="ECO:0000256" key="12">
    <source>
        <dbReference type="ARBA" id="ARBA00023008"/>
    </source>
</evidence>
<reference evidence="19 20" key="1">
    <citation type="journal article" date="2023" name="Ecotoxicol. Environ. Saf.">
        <title>Mercury remediation potential of mercury-resistant strain Rheinheimera metallidurans sp. nov. isolated from a municipal waste dumping site.</title>
        <authorList>
            <person name="Yadav V."/>
            <person name="Manjhi A."/>
            <person name="Vadakedath N."/>
        </authorList>
    </citation>
    <scope>NUCLEOTIDE SEQUENCE [LARGE SCALE GENOMIC DNA]</scope>
    <source>
        <strain evidence="19 20">E-49</strain>
    </source>
</reference>
<dbReference type="PROSITE" id="PS50857">
    <property type="entry name" value="COX2_CUA"/>
    <property type="match status" value="1"/>
</dbReference>
<keyword evidence="10 16" id="KW-1133">Transmembrane helix</keyword>
<dbReference type="InterPro" id="IPR036257">
    <property type="entry name" value="Cyt_c_oxidase_su2_TM_sf"/>
</dbReference>
<dbReference type="Gene3D" id="1.10.760.10">
    <property type="entry name" value="Cytochrome c-like domain"/>
    <property type="match status" value="2"/>
</dbReference>
<dbReference type="PANTHER" id="PTHR22888:SF9">
    <property type="entry name" value="CYTOCHROME C OXIDASE SUBUNIT 2"/>
    <property type="match status" value="1"/>
</dbReference>
<protein>
    <recommendedName>
        <fullName evidence="3">cytochrome-c oxidase</fullName>
        <ecNumber evidence="3">7.1.1.9</ecNumber>
    </recommendedName>
</protein>
<dbReference type="InterPro" id="IPR036909">
    <property type="entry name" value="Cyt_c-like_dom_sf"/>
</dbReference>
<evidence type="ECO:0000256" key="16">
    <source>
        <dbReference type="SAM" id="Phobius"/>
    </source>
</evidence>
<proteinExistence type="inferred from homology"/>
<dbReference type="Pfam" id="PF00116">
    <property type="entry name" value="COX2"/>
    <property type="match status" value="1"/>
</dbReference>
<feature type="domain" description="Cytochrome c" evidence="18">
    <location>
        <begin position="363"/>
        <end position="450"/>
    </location>
</feature>
<evidence type="ECO:0000313" key="20">
    <source>
        <dbReference type="Proteomes" id="UP001375382"/>
    </source>
</evidence>
<evidence type="ECO:0000256" key="9">
    <source>
        <dbReference type="ARBA" id="ARBA00022982"/>
    </source>
</evidence>
<keyword evidence="20" id="KW-1185">Reference proteome</keyword>
<dbReference type="Proteomes" id="UP001375382">
    <property type="component" value="Unassembled WGS sequence"/>
</dbReference>
<dbReference type="SUPFAM" id="SSF46626">
    <property type="entry name" value="Cytochrome c"/>
    <property type="match status" value="2"/>
</dbReference>
<dbReference type="InterPro" id="IPR001505">
    <property type="entry name" value="Copper_CuA"/>
</dbReference>
<evidence type="ECO:0000256" key="14">
    <source>
        <dbReference type="ARBA" id="ARBA00047816"/>
    </source>
</evidence>
<evidence type="ECO:0000256" key="15">
    <source>
        <dbReference type="PROSITE-ProRule" id="PRU00433"/>
    </source>
</evidence>
<keyword evidence="9" id="KW-0249">Electron transport</keyword>
<feature type="domain" description="Cytochrome c" evidence="18">
    <location>
        <begin position="267"/>
        <end position="354"/>
    </location>
</feature>
<dbReference type="PROSITE" id="PS00078">
    <property type="entry name" value="COX2"/>
    <property type="match status" value="1"/>
</dbReference>
<feature type="transmembrane region" description="Helical" evidence="16">
    <location>
        <begin position="41"/>
        <end position="62"/>
    </location>
</feature>
<feature type="transmembrane region" description="Helical" evidence="16">
    <location>
        <begin position="83"/>
        <end position="105"/>
    </location>
</feature>
<comment type="similarity">
    <text evidence="2">Belongs to the cytochrome c oxidase subunit 2 family.</text>
</comment>
<keyword evidence="13 16" id="KW-0472">Membrane</keyword>
<evidence type="ECO:0000259" key="17">
    <source>
        <dbReference type="PROSITE" id="PS50857"/>
    </source>
</evidence>
<feature type="domain" description="Cytochrome oxidase subunit II copper A binding" evidence="17">
    <location>
        <begin position="112"/>
        <end position="254"/>
    </location>
</feature>
<dbReference type="InterPro" id="IPR008972">
    <property type="entry name" value="Cupredoxin"/>
</dbReference>
<name>A0ABU8C3C4_9GAMM</name>
<dbReference type="CDD" id="cd13919">
    <property type="entry name" value="CuRO_HCO_II_like_5"/>
    <property type="match status" value="1"/>
</dbReference>
<keyword evidence="5 15" id="KW-0349">Heme</keyword>
<dbReference type="Gene3D" id="2.60.40.420">
    <property type="entry name" value="Cupredoxins - blue copper proteins"/>
    <property type="match status" value="1"/>
</dbReference>
<evidence type="ECO:0000256" key="5">
    <source>
        <dbReference type="ARBA" id="ARBA00022617"/>
    </source>
</evidence>
<evidence type="ECO:0000256" key="7">
    <source>
        <dbReference type="ARBA" id="ARBA00022723"/>
    </source>
</evidence>
<comment type="subcellular location">
    <subcellularLocation>
        <location evidence="1">Membrane</location>
        <topology evidence="1">Multi-pass membrane protein</topology>
    </subcellularLocation>
</comment>
<dbReference type="Gene3D" id="1.10.287.90">
    <property type="match status" value="1"/>
</dbReference>
<keyword evidence="12" id="KW-0186">Copper</keyword>
<sequence length="451" mass="49687">MAITLVIVLLVIGSLLLHYFSVWWFTPLASNWSSIDFTVDITVWITGVVFVLVNLFLAFAIFRFRSRPGHKAHYEPENKKLEGWLVALTSVGIAAMLAPGLYVWAQFVQPPEHATEVEAFGQQWHWRFRLPGADGQLGKVDTALISEQNPLGIVPSDPAGTDDVIILSKELVLELDQPVKMLLRSADVLHNFTVPQFRVKMDLVPGMVSTLWFTPTQTGQFDVLCEELCGSGHFAMRSKVVVKAGSEYQQWLAQQQTFGQSQTVAEADIRLGQAQYQLCAACHGAAGEGNQQMHAPALAGQSRWYLRRQLLHYQQGIRGSAEGDQFGAQMAAMANTVADPAMLNHLLAYIASLPPATTKTTDGDVQRGQKLYRSCASCHGAAAGGSYAMNAPKLAGVDAWYLQRQLNYFKQRVRGSHPDDFYGAQMSLIAQSLQSEQDIADVVAYISSLQP</sequence>
<gene>
    <name evidence="19" type="ORF">MN202_03635</name>
</gene>
<dbReference type="PANTHER" id="PTHR22888">
    <property type="entry name" value="CYTOCHROME C OXIDASE, SUBUNIT II"/>
    <property type="match status" value="1"/>
</dbReference>
<dbReference type="EMBL" id="JALAAR010000002">
    <property type="protein sequence ID" value="MEH8016309.1"/>
    <property type="molecule type" value="Genomic_DNA"/>
</dbReference>
<evidence type="ECO:0000256" key="3">
    <source>
        <dbReference type="ARBA" id="ARBA00012949"/>
    </source>
</evidence>
<evidence type="ECO:0000256" key="10">
    <source>
        <dbReference type="ARBA" id="ARBA00022989"/>
    </source>
</evidence>
<keyword evidence="7 15" id="KW-0479">Metal-binding</keyword>
<dbReference type="PROSITE" id="PS51007">
    <property type="entry name" value="CYTC"/>
    <property type="match status" value="2"/>
</dbReference>
<keyword evidence="11 15" id="KW-0408">Iron</keyword>
<dbReference type="RefSeq" id="WP_335734722.1">
    <property type="nucleotide sequence ID" value="NZ_JALAAR010000002.1"/>
</dbReference>
<dbReference type="Pfam" id="PF00034">
    <property type="entry name" value="Cytochrom_C"/>
    <property type="match status" value="2"/>
</dbReference>
<evidence type="ECO:0000313" key="19">
    <source>
        <dbReference type="EMBL" id="MEH8016309.1"/>
    </source>
</evidence>
<dbReference type="SUPFAM" id="SSF49503">
    <property type="entry name" value="Cupredoxins"/>
    <property type="match status" value="1"/>
</dbReference>
<evidence type="ECO:0000256" key="13">
    <source>
        <dbReference type="ARBA" id="ARBA00023136"/>
    </source>
</evidence>
<evidence type="ECO:0000256" key="2">
    <source>
        <dbReference type="ARBA" id="ARBA00007866"/>
    </source>
</evidence>
<organism evidence="19 20">
    <name type="scientific">Rheinheimera muenzenbergensis</name>
    <dbReference type="NCBI Taxonomy" id="1193628"/>
    <lineage>
        <taxon>Bacteria</taxon>
        <taxon>Pseudomonadati</taxon>
        <taxon>Pseudomonadota</taxon>
        <taxon>Gammaproteobacteria</taxon>
        <taxon>Chromatiales</taxon>
        <taxon>Chromatiaceae</taxon>
        <taxon>Rheinheimera</taxon>
    </lineage>
</organism>
<dbReference type="InterPro" id="IPR002429">
    <property type="entry name" value="CcO_II-like_C"/>
</dbReference>
<keyword evidence="8" id="KW-1278">Translocase</keyword>
<accession>A0ABU8C3C4</accession>
<evidence type="ECO:0000256" key="11">
    <source>
        <dbReference type="ARBA" id="ARBA00023004"/>
    </source>
</evidence>
<comment type="caution">
    <text evidence="19">The sequence shown here is derived from an EMBL/GenBank/DDBJ whole genome shotgun (WGS) entry which is preliminary data.</text>
</comment>
<evidence type="ECO:0000259" key="18">
    <source>
        <dbReference type="PROSITE" id="PS51007"/>
    </source>
</evidence>
<keyword evidence="6 16" id="KW-0812">Transmembrane</keyword>
<evidence type="ECO:0000256" key="8">
    <source>
        <dbReference type="ARBA" id="ARBA00022967"/>
    </source>
</evidence>
<evidence type="ECO:0000256" key="4">
    <source>
        <dbReference type="ARBA" id="ARBA00022448"/>
    </source>
</evidence>